<dbReference type="Gene3D" id="3.40.30.10">
    <property type="entry name" value="Glutaredoxin"/>
    <property type="match status" value="1"/>
</dbReference>
<dbReference type="Pfam" id="PF14595">
    <property type="entry name" value="Thioredoxin_9"/>
    <property type="match status" value="1"/>
</dbReference>
<dbReference type="RefSeq" id="WP_236340111.1">
    <property type="nucleotide sequence ID" value="NZ_CAKMMF010000007.1"/>
</dbReference>
<reference evidence="1" key="1">
    <citation type="submission" date="2022-01" db="EMBL/GenBank/DDBJ databases">
        <authorList>
            <person name="Criscuolo A."/>
        </authorList>
    </citation>
    <scope>NUCLEOTIDE SEQUENCE</scope>
    <source>
        <strain evidence="1">CIP111893</strain>
    </source>
</reference>
<name>A0ABN8GA46_9BACL</name>
<sequence length="197" mass="22844">MNIHLQSVMGTGIQPQQFIDGMTRNKESLLEWYNRFRWESQEDEHFFRSLRARGTWRCLILCTEWCPDVIWNLPVLLHVLKHGEIPVEILVMEQHLDTMDLFLTNGGRAQPIALFVDAASGAVVGQWGPRPQYIQAVMQQFRRDNPDREEPGYQDMVAAARKEIAALYHAGTEYQAVIVQELRQLLTTIIQTEERPI</sequence>
<dbReference type="Proteomes" id="UP000838686">
    <property type="component" value="Unassembled WGS sequence"/>
</dbReference>
<evidence type="ECO:0000313" key="2">
    <source>
        <dbReference type="Proteomes" id="UP000838686"/>
    </source>
</evidence>
<keyword evidence="2" id="KW-1185">Reference proteome</keyword>
<gene>
    <name evidence="1" type="ORF">PAECIP111893_01775</name>
</gene>
<dbReference type="EMBL" id="CAKMMF010000007">
    <property type="protein sequence ID" value="CAH1201936.1"/>
    <property type="molecule type" value="Genomic_DNA"/>
</dbReference>
<organism evidence="1 2">
    <name type="scientific">Paenibacillus plantiphilus</name>
    <dbReference type="NCBI Taxonomy" id="2905650"/>
    <lineage>
        <taxon>Bacteria</taxon>
        <taxon>Bacillati</taxon>
        <taxon>Bacillota</taxon>
        <taxon>Bacilli</taxon>
        <taxon>Bacillales</taxon>
        <taxon>Paenibacillaceae</taxon>
        <taxon>Paenibacillus</taxon>
    </lineage>
</organism>
<evidence type="ECO:0008006" key="3">
    <source>
        <dbReference type="Google" id="ProtNLM"/>
    </source>
</evidence>
<proteinExistence type="predicted"/>
<protein>
    <recommendedName>
        <fullName evidence="3">Thioredoxin family protein</fullName>
    </recommendedName>
</protein>
<evidence type="ECO:0000313" key="1">
    <source>
        <dbReference type="EMBL" id="CAH1201936.1"/>
    </source>
</evidence>
<accession>A0ABN8GA46</accession>
<comment type="caution">
    <text evidence="1">The sequence shown here is derived from an EMBL/GenBank/DDBJ whole genome shotgun (WGS) entry which is preliminary data.</text>
</comment>